<evidence type="ECO:0000313" key="1">
    <source>
        <dbReference type="EMBL" id="JAD70219.1"/>
    </source>
</evidence>
<dbReference type="EMBL" id="GBRH01227676">
    <property type="protein sequence ID" value="JAD70219.1"/>
    <property type="molecule type" value="Transcribed_RNA"/>
</dbReference>
<reference evidence="1" key="1">
    <citation type="submission" date="2014-09" db="EMBL/GenBank/DDBJ databases">
        <authorList>
            <person name="Magalhaes I.L.F."/>
            <person name="Oliveira U."/>
            <person name="Santos F.R."/>
            <person name="Vidigal T.H.D.A."/>
            <person name="Brescovit A.D."/>
            <person name="Santos A.J."/>
        </authorList>
    </citation>
    <scope>NUCLEOTIDE SEQUENCE</scope>
    <source>
        <tissue evidence="1">Shoot tissue taken approximately 20 cm above the soil surface</tissue>
    </source>
</reference>
<name>A0A0A9C1R7_ARUDO</name>
<accession>A0A0A9C1R7</accession>
<organism evidence="1">
    <name type="scientific">Arundo donax</name>
    <name type="common">Giant reed</name>
    <name type="synonym">Donax arundinaceus</name>
    <dbReference type="NCBI Taxonomy" id="35708"/>
    <lineage>
        <taxon>Eukaryota</taxon>
        <taxon>Viridiplantae</taxon>
        <taxon>Streptophyta</taxon>
        <taxon>Embryophyta</taxon>
        <taxon>Tracheophyta</taxon>
        <taxon>Spermatophyta</taxon>
        <taxon>Magnoliopsida</taxon>
        <taxon>Liliopsida</taxon>
        <taxon>Poales</taxon>
        <taxon>Poaceae</taxon>
        <taxon>PACMAD clade</taxon>
        <taxon>Arundinoideae</taxon>
        <taxon>Arundineae</taxon>
        <taxon>Arundo</taxon>
    </lineage>
</organism>
<proteinExistence type="predicted"/>
<reference evidence="1" key="2">
    <citation type="journal article" date="2015" name="Data Brief">
        <title>Shoot transcriptome of the giant reed, Arundo donax.</title>
        <authorList>
            <person name="Barrero R.A."/>
            <person name="Guerrero F.D."/>
            <person name="Moolhuijzen P."/>
            <person name="Goolsby J.A."/>
            <person name="Tidwell J."/>
            <person name="Bellgard S.E."/>
            <person name="Bellgard M.I."/>
        </authorList>
    </citation>
    <scope>NUCLEOTIDE SEQUENCE</scope>
    <source>
        <tissue evidence="1">Shoot tissue taken approximately 20 cm above the soil surface</tissue>
    </source>
</reference>
<protein>
    <submittedName>
        <fullName evidence="1">Uncharacterized protein</fullName>
    </submittedName>
</protein>
<sequence>MASNLFTNIRNSKLH</sequence>